<dbReference type="InterPro" id="IPR027417">
    <property type="entry name" value="P-loop_NTPase"/>
</dbReference>
<sequence>MEIGNFFKLLRKYILILILVPLVTVVGSFFLVKNLPDTYVSHAQIATGIIDASRHLLDKDASANVQEQQVLSEFSNLMAIMRLKKMINQVSYSLIIHDLSNPGSPFSKPSKSLAEMHEYEREHALKVFQYKFEHLEPLSLYNSDESKLNDLLRSMKYDDVSLRKELLVFRDDESDFISVSFESDNPQLSATVVNVLCTQFIQYYTQTVKKNESNAVAFLSDLLDKKRDTLTAKTAQLQKYKIDNGVLNLDEQSKAIFAQIMTYNDKKQEAEKDIASYNGAVNSINNKFSPTDREYLESAMSKYNQVIVSTQEQLHIIQNKYIRSNYNPVYKPTLDSIQKALSEQINLSSDVNGSSPYAAKDELIKQKIALEVSRDLAKNSVKSINDELADLNTKFNRLVPFDAKVKTYGFDIDIASKEYLDVLNKYNETNLKSNFSIKLIQVEIATPEAPQPSKKMLLIVLSALVMLFVCVFALFLMFYLDNSIKEPAELVNKTQLPLLGYVNKIPGSQPDLKKLWDVENRDKMKHFKELLRSVRFEIDQELRGEKVIAVTSMSGGEGKSIIATSLAYSYSMINKKVLLIDGNFNNPTITHSVQPQLYVEDYFKNNPYDNQEISSSTATVLGNHGGDVTLLEIGSEGFVKSRFDDLKARYDVIIIDTAPLSSLNTSKEWLLFANKTIGVFEANKDVTNAQKTHVAFLKSLGSKFGGWVLNKATFDKGNRS</sequence>
<dbReference type="EMBL" id="FNAI01000001">
    <property type="protein sequence ID" value="SDD31807.1"/>
    <property type="molecule type" value="Genomic_DNA"/>
</dbReference>
<dbReference type="Pfam" id="PF13614">
    <property type="entry name" value="AAA_31"/>
    <property type="match status" value="1"/>
</dbReference>
<protein>
    <submittedName>
        <fullName evidence="4">Uncharacterized protein involved in exopolysaccharide biosynthesis</fullName>
    </submittedName>
</protein>
<dbReference type="STRING" id="1391627.SAMN05216464_101392"/>
<evidence type="ECO:0000256" key="1">
    <source>
        <dbReference type="SAM" id="Coils"/>
    </source>
</evidence>
<keyword evidence="2" id="KW-0472">Membrane</keyword>
<evidence type="ECO:0000313" key="4">
    <source>
        <dbReference type="EMBL" id="SDD31807.1"/>
    </source>
</evidence>
<reference evidence="4 5" key="1">
    <citation type="submission" date="2016-10" db="EMBL/GenBank/DDBJ databases">
        <authorList>
            <person name="de Groot N.N."/>
        </authorList>
    </citation>
    <scope>NUCLEOTIDE SEQUENCE [LARGE SCALE GENOMIC DNA]</scope>
    <source>
        <strain evidence="4 5">47C3B</strain>
    </source>
</reference>
<dbReference type="RefSeq" id="WP_091143359.1">
    <property type="nucleotide sequence ID" value="NZ_FNAI01000001.1"/>
</dbReference>
<dbReference type="SUPFAM" id="SSF52540">
    <property type="entry name" value="P-loop containing nucleoside triphosphate hydrolases"/>
    <property type="match status" value="1"/>
</dbReference>
<evidence type="ECO:0000259" key="3">
    <source>
        <dbReference type="Pfam" id="PF13614"/>
    </source>
</evidence>
<dbReference type="PANTHER" id="PTHR32309:SF31">
    <property type="entry name" value="CAPSULAR EXOPOLYSACCHARIDE FAMILY"/>
    <property type="match status" value="1"/>
</dbReference>
<organism evidence="4 5">
    <name type="scientific">Mucilaginibacter pineti</name>
    <dbReference type="NCBI Taxonomy" id="1391627"/>
    <lineage>
        <taxon>Bacteria</taxon>
        <taxon>Pseudomonadati</taxon>
        <taxon>Bacteroidota</taxon>
        <taxon>Sphingobacteriia</taxon>
        <taxon>Sphingobacteriales</taxon>
        <taxon>Sphingobacteriaceae</taxon>
        <taxon>Mucilaginibacter</taxon>
    </lineage>
</organism>
<evidence type="ECO:0000256" key="2">
    <source>
        <dbReference type="SAM" id="Phobius"/>
    </source>
</evidence>
<dbReference type="AlphaFoldDB" id="A0A1G6TTW4"/>
<keyword evidence="2" id="KW-0812">Transmembrane</keyword>
<proteinExistence type="predicted"/>
<dbReference type="InterPro" id="IPR050445">
    <property type="entry name" value="Bact_polysacc_biosynth/exp"/>
</dbReference>
<dbReference type="OrthoDB" id="972983at2"/>
<keyword evidence="1" id="KW-0175">Coiled coil</keyword>
<feature type="transmembrane region" description="Helical" evidence="2">
    <location>
        <begin position="12"/>
        <end position="32"/>
    </location>
</feature>
<evidence type="ECO:0000313" key="5">
    <source>
        <dbReference type="Proteomes" id="UP000199072"/>
    </source>
</evidence>
<name>A0A1G6TTW4_9SPHI</name>
<dbReference type="PANTHER" id="PTHR32309">
    <property type="entry name" value="TYROSINE-PROTEIN KINASE"/>
    <property type="match status" value="1"/>
</dbReference>
<accession>A0A1G6TTW4</accession>
<feature type="transmembrane region" description="Helical" evidence="2">
    <location>
        <begin position="456"/>
        <end position="480"/>
    </location>
</feature>
<feature type="domain" description="AAA" evidence="3">
    <location>
        <begin position="546"/>
        <end position="666"/>
    </location>
</feature>
<dbReference type="InterPro" id="IPR025669">
    <property type="entry name" value="AAA_dom"/>
</dbReference>
<gene>
    <name evidence="4" type="ORF">SAMN05216464_101392</name>
</gene>
<feature type="coiled-coil region" evidence="1">
    <location>
        <begin position="260"/>
        <end position="287"/>
    </location>
</feature>
<dbReference type="Gene3D" id="3.40.50.300">
    <property type="entry name" value="P-loop containing nucleotide triphosphate hydrolases"/>
    <property type="match status" value="1"/>
</dbReference>
<dbReference type="Proteomes" id="UP000199072">
    <property type="component" value="Unassembled WGS sequence"/>
</dbReference>
<keyword evidence="2" id="KW-1133">Transmembrane helix</keyword>
<keyword evidence="5" id="KW-1185">Reference proteome</keyword>